<dbReference type="Proteomes" id="UP000189370">
    <property type="component" value="Unassembled WGS sequence"/>
</dbReference>
<dbReference type="InterPro" id="IPR029063">
    <property type="entry name" value="SAM-dependent_MTases_sf"/>
</dbReference>
<dbReference type="RefSeq" id="WP_084177348.1">
    <property type="nucleotide sequence ID" value="NZ_LWLN01000001.1"/>
</dbReference>
<gene>
    <name evidence="1" type="ORF">A6E15_07610</name>
</gene>
<protein>
    <recommendedName>
        <fullName evidence="3">Methyltransferase</fullName>
    </recommendedName>
</protein>
<name>A0A1S8AVH6_9EURY</name>
<accession>A0A1S8AVH6</accession>
<comment type="caution">
    <text evidence="1">The sequence shown here is derived from an EMBL/GenBank/DDBJ whole genome shotgun (WGS) entry which is preliminary data.</text>
</comment>
<dbReference type="OrthoDB" id="135233at2157"/>
<keyword evidence="2" id="KW-1185">Reference proteome</keyword>
<evidence type="ECO:0000313" key="1">
    <source>
        <dbReference type="EMBL" id="OLZ40863.1"/>
    </source>
</evidence>
<dbReference type="EMBL" id="LWLN01000001">
    <property type="protein sequence ID" value="OLZ40863.1"/>
    <property type="molecule type" value="Genomic_DNA"/>
</dbReference>
<proteinExistence type="predicted"/>
<evidence type="ECO:0008006" key="3">
    <source>
        <dbReference type="Google" id="ProtNLM"/>
    </source>
</evidence>
<evidence type="ECO:0000313" key="2">
    <source>
        <dbReference type="Proteomes" id="UP000189370"/>
    </source>
</evidence>
<sequence>MTGLNLWESDELTDEQLRDIVTKLEQDFPEIADGLRHVLRHGGKPAALAATIPALFSEDAYDFWRNMGVHIEETGDYYSPIPQIDTLDTDLWDGPSEIFADMEIDASSQLTRFSEFESQYKEEYDQFPIVPPSEEYDGYYSRNLFFETIDAEIAYSIVRDRSPNRIIEIGGGYSTKVIEAAREQNETDSEHIVIDPFPSRRLEGISSVSILEMKVQDIPLDFFKSLREDDILFIDSTHVVKIGSDVVYEYLEVLPRLEDGVLVHLHDVFLPYEYPETWIKDWRLFFNEQYLLYGLMLGNSRYEVLWTSYFMHRDYSDRLAKAIENYGELRHAYDLNPHGLPSSFWLQVRRRSAE</sequence>
<dbReference type="AlphaFoldDB" id="A0A1S8AVH6"/>
<reference evidence="2" key="1">
    <citation type="submission" date="2016-04" db="EMBL/GenBank/DDBJ databases">
        <authorList>
            <person name="Chen S.-C."/>
            <person name="Lai M.-C."/>
        </authorList>
    </citation>
    <scope>NUCLEOTIDE SEQUENCE [LARGE SCALE GENOMIC DNA]</scope>
    <source>
        <strain evidence="2">AB14</strain>
    </source>
</reference>
<dbReference type="Pfam" id="PF13578">
    <property type="entry name" value="Methyltransf_24"/>
    <property type="match status" value="1"/>
</dbReference>
<organism evidence="1 2">
    <name type="scientific">Natrinema saccharevitans</name>
    <dbReference type="NCBI Taxonomy" id="301967"/>
    <lineage>
        <taxon>Archaea</taxon>
        <taxon>Methanobacteriati</taxon>
        <taxon>Methanobacteriota</taxon>
        <taxon>Stenosarchaea group</taxon>
        <taxon>Halobacteria</taxon>
        <taxon>Halobacteriales</taxon>
        <taxon>Natrialbaceae</taxon>
        <taxon>Natrinema</taxon>
    </lineage>
</organism>
<dbReference type="SUPFAM" id="SSF53335">
    <property type="entry name" value="S-adenosyl-L-methionine-dependent methyltransferases"/>
    <property type="match status" value="1"/>
</dbReference>
<dbReference type="Gene3D" id="3.40.50.150">
    <property type="entry name" value="Vaccinia Virus protein VP39"/>
    <property type="match status" value="1"/>
</dbReference>